<evidence type="ECO:0000256" key="4">
    <source>
        <dbReference type="ARBA" id="ARBA00022452"/>
    </source>
</evidence>
<accession>A0A2W4RKG7</accession>
<dbReference type="EMBL" id="QJPH01000185">
    <property type="protein sequence ID" value="PZN83513.1"/>
    <property type="molecule type" value="Genomic_DNA"/>
</dbReference>
<evidence type="ECO:0000256" key="7">
    <source>
        <dbReference type="ARBA" id="ARBA00022729"/>
    </source>
</evidence>
<keyword evidence="6" id="KW-0812">Transmembrane</keyword>
<dbReference type="Gene3D" id="3.10.560.10">
    <property type="entry name" value="Outer membrane lipoprotein wza domain like"/>
    <property type="match status" value="2"/>
</dbReference>
<dbReference type="InterPro" id="IPR003715">
    <property type="entry name" value="Poly_export_N"/>
</dbReference>
<comment type="similarity">
    <text evidence="2">Belongs to the BexD/CtrA/VexA family.</text>
</comment>
<organism evidence="18 19">
    <name type="scientific">Candidatus Methylumidiphilus alinenensis</name>
    <dbReference type="NCBI Taxonomy" id="2202197"/>
    <lineage>
        <taxon>Bacteria</taxon>
        <taxon>Pseudomonadati</taxon>
        <taxon>Pseudomonadota</taxon>
        <taxon>Gammaproteobacteria</taxon>
        <taxon>Methylococcales</taxon>
        <taxon>Candidatus Methylumidiphilus</taxon>
    </lineage>
</organism>
<dbReference type="Gene3D" id="3.30.1950.10">
    <property type="entry name" value="wza like domain"/>
    <property type="match status" value="1"/>
</dbReference>
<dbReference type="GO" id="GO:0006811">
    <property type="term" value="P:monoatomic ion transport"/>
    <property type="evidence" value="ECO:0007669"/>
    <property type="project" value="UniProtKB-KW"/>
</dbReference>
<evidence type="ECO:0000256" key="10">
    <source>
        <dbReference type="ARBA" id="ARBA00023114"/>
    </source>
</evidence>
<dbReference type="GO" id="GO:0046930">
    <property type="term" value="C:pore complex"/>
    <property type="evidence" value="ECO:0007669"/>
    <property type="project" value="UniProtKB-KW"/>
</dbReference>
<keyword evidence="5" id="KW-0762">Sugar transport</keyword>
<evidence type="ECO:0000256" key="6">
    <source>
        <dbReference type="ARBA" id="ARBA00022692"/>
    </source>
</evidence>
<keyword evidence="9" id="KW-0406">Ion transport</keyword>
<dbReference type="PANTHER" id="PTHR33619">
    <property type="entry name" value="POLYSACCHARIDE EXPORT PROTEIN GFCE-RELATED"/>
    <property type="match status" value="1"/>
</dbReference>
<evidence type="ECO:0000256" key="9">
    <source>
        <dbReference type="ARBA" id="ARBA00023065"/>
    </source>
</evidence>
<feature type="chain" id="PRO_5016002926" evidence="15">
    <location>
        <begin position="32"/>
        <end position="402"/>
    </location>
</feature>
<evidence type="ECO:0000256" key="15">
    <source>
        <dbReference type="SAM" id="SignalP"/>
    </source>
</evidence>
<evidence type="ECO:0000256" key="2">
    <source>
        <dbReference type="ARBA" id="ARBA00009450"/>
    </source>
</evidence>
<dbReference type="Proteomes" id="UP000249396">
    <property type="component" value="Unassembled WGS sequence"/>
</dbReference>
<keyword evidence="4" id="KW-1134">Transmembrane beta strand</keyword>
<evidence type="ECO:0000313" key="18">
    <source>
        <dbReference type="EMBL" id="PZN83513.1"/>
    </source>
</evidence>
<feature type="signal peptide" evidence="15">
    <location>
        <begin position="1"/>
        <end position="31"/>
    </location>
</feature>
<gene>
    <name evidence="18" type="ORF">DM484_04175</name>
</gene>
<keyword evidence="8" id="KW-0625">Polysaccharide transport</keyword>
<dbReference type="PROSITE" id="PS51257">
    <property type="entry name" value="PROKAR_LIPOPROTEIN"/>
    <property type="match status" value="1"/>
</dbReference>
<keyword evidence="7 15" id="KW-0732">Signal</keyword>
<keyword evidence="11" id="KW-0472">Membrane</keyword>
<proteinExistence type="inferred from homology"/>
<evidence type="ECO:0000259" key="17">
    <source>
        <dbReference type="Pfam" id="PF22461"/>
    </source>
</evidence>
<dbReference type="AlphaFoldDB" id="A0A2W4RKG7"/>
<protein>
    <submittedName>
        <fullName evidence="18">Capsular biosynthesis protein</fullName>
    </submittedName>
</protein>
<keyword evidence="12" id="KW-0564">Palmitate</keyword>
<keyword evidence="13" id="KW-0998">Cell outer membrane</keyword>
<evidence type="ECO:0000256" key="3">
    <source>
        <dbReference type="ARBA" id="ARBA00022448"/>
    </source>
</evidence>
<evidence type="ECO:0000313" key="19">
    <source>
        <dbReference type="Proteomes" id="UP000249396"/>
    </source>
</evidence>
<reference evidence="18 19" key="1">
    <citation type="journal article" date="2018" name="Aquat. Microb. Ecol.">
        <title>Gammaproteobacterial methanotrophs dominate.</title>
        <authorList>
            <person name="Rissanen A.J."/>
            <person name="Saarenheimo J."/>
            <person name="Tiirola M."/>
            <person name="Peura S."/>
            <person name="Aalto S.L."/>
            <person name="Karvinen A."/>
            <person name="Nykanen H."/>
        </authorList>
    </citation>
    <scope>NUCLEOTIDE SEQUENCE [LARGE SCALE GENOMIC DNA]</scope>
    <source>
        <strain evidence="18">AMbin10</strain>
    </source>
</reference>
<evidence type="ECO:0000259" key="16">
    <source>
        <dbReference type="Pfam" id="PF02563"/>
    </source>
</evidence>
<evidence type="ECO:0000256" key="14">
    <source>
        <dbReference type="ARBA" id="ARBA00023288"/>
    </source>
</evidence>
<keyword evidence="14" id="KW-0449">Lipoprotein</keyword>
<feature type="domain" description="Polysaccharide export protein N-terminal" evidence="16">
    <location>
        <begin position="92"/>
        <end position="192"/>
    </location>
</feature>
<evidence type="ECO:0000256" key="5">
    <source>
        <dbReference type="ARBA" id="ARBA00022597"/>
    </source>
</evidence>
<comment type="subcellular location">
    <subcellularLocation>
        <location evidence="1">Cell outer membrane</location>
        <topology evidence="1">Multi-pass membrane protein</topology>
    </subcellularLocation>
</comment>
<sequence>MSKTNFSGRIALSCCMALACSLLLSGCTAFSGWVSSSSFLPSSGPNRALMQEMQDGPQNNSIQIVDVTTEVAGKLLQGQKKQLFSETLVSEHRPSYAIGLGDVVEVSIWEAPPATLFGGGVPSGGSSVAASSGPTTTRVTTFPEQMVNSEGTINIPFGGQVQIAGRTPQQIESDIARRLQGKANQPQVLVRVVKNNSSNVTVIGDVAANLRIPLTARGERLLDALAAAGGLRQVTGQNVTQSVNRTSLQITRNDQVQSLPLDTVIRDPKQNILLQPGDVVTALFQSLSFTVLGATGINTELNFEAQGISLAQALARVGGLQDNRADANGIYIFRLEESNALPWKTPPVKTPEGKVPVIYKVNLKDPVTFFVAQNFTIQNKDVMYVANATGAELQKFLNLVFR</sequence>
<name>A0A2W4RKG7_9GAMM</name>
<dbReference type="GO" id="GO:0009279">
    <property type="term" value="C:cell outer membrane"/>
    <property type="evidence" value="ECO:0007669"/>
    <property type="project" value="UniProtKB-SubCell"/>
</dbReference>
<comment type="caution">
    <text evidence="18">The sequence shown here is derived from an EMBL/GenBank/DDBJ whole genome shotgun (WGS) entry which is preliminary data.</text>
</comment>
<evidence type="ECO:0000256" key="12">
    <source>
        <dbReference type="ARBA" id="ARBA00023139"/>
    </source>
</evidence>
<keyword evidence="10" id="KW-0626">Porin</keyword>
<feature type="domain" description="SLBB" evidence="17">
    <location>
        <begin position="199"/>
        <end position="280"/>
    </location>
</feature>
<dbReference type="PANTHER" id="PTHR33619:SF3">
    <property type="entry name" value="POLYSACCHARIDE EXPORT PROTEIN GFCE-RELATED"/>
    <property type="match status" value="1"/>
</dbReference>
<keyword evidence="3" id="KW-0813">Transport</keyword>
<dbReference type="GO" id="GO:0015288">
    <property type="term" value="F:porin activity"/>
    <property type="evidence" value="ECO:0007669"/>
    <property type="project" value="UniProtKB-KW"/>
</dbReference>
<feature type="domain" description="SLBB" evidence="17">
    <location>
        <begin position="289"/>
        <end position="385"/>
    </location>
</feature>
<evidence type="ECO:0000256" key="13">
    <source>
        <dbReference type="ARBA" id="ARBA00023237"/>
    </source>
</evidence>
<evidence type="ECO:0000256" key="8">
    <source>
        <dbReference type="ARBA" id="ARBA00023047"/>
    </source>
</evidence>
<dbReference type="InterPro" id="IPR054765">
    <property type="entry name" value="SLBB_dom"/>
</dbReference>
<dbReference type="Pfam" id="PF22461">
    <property type="entry name" value="SLBB_2"/>
    <property type="match status" value="2"/>
</dbReference>
<dbReference type="GO" id="GO:0015159">
    <property type="term" value="F:polysaccharide transmembrane transporter activity"/>
    <property type="evidence" value="ECO:0007669"/>
    <property type="project" value="InterPro"/>
</dbReference>
<dbReference type="InterPro" id="IPR049712">
    <property type="entry name" value="Poly_export"/>
</dbReference>
<evidence type="ECO:0000256" key="11">
    <source>
        <dbReference type="ARBA" id="ARBA00023136"/>
    </source>
</evidence>
<evidence type="ECO:0000256" key="1">
    <source>
        <dbReference type="ARBA" id="ARBA00004571"/>
    </source>
</evidence>
<dbReference type="Pfam" id="PF02563">
    <property type="entry name" value="Poly_export"/>
    <property type="match status" value="1"/>
</dbReference>